<accession>A0ABM0Y775</accession>
<dbReference type="PANTHER" id="PTHR33067">
    <property type="entry name" value="RNA-DIRECTED DNA POLYMERASE-RELATED"/>
    <property type="match status" value="1"/>
</dbReference>
<feature type="non-terminal residue" evidence="2">
    <location>
        <position position="155"/>
    </location>
</feature>
<reference evidence="2" key="2">
    <citation type="submission" date="2025-08" db="UniProtKB">
        <authorList>
            <consortium name="RefSeq"/>
        </authorList>
    </citation>
    <scope>IDENTIFICATION</scope>
    <source>
        <tissue evidence="2">Leaf</tissue>
    </source>
</reference>
<dbReference type="Gene3D" id="2.40.70.10">
    <property type="entry name" value="Acid Proteases"/>
    <property type="match status" value="1"/>
</dbReference>
<name>A0ABM0Y775_CAMSA</name>
<dbReference type="CDD" id="cd00303">
    <property type="entry name" value="retropepsin_like"/>
    <property type="match status" value="1"/>
</dbReference>
<dbReference type="Proteomes" id="UP000694864">
    <property type="component" value="Unplaced"/>
</dbReference>
<reference evidence="1" key="1">
    <citation type="journal article" date="2014" name="Nat. Commun.">
        <title>The emerging biofuel crop Camelina sativa retains a highly undifferentiated hexaploid genome structure.</title>
        <authorList>
            <person name="Kagale S."/>
            <person name="Koh C."/>
            <person name="Nixon J."/>
            <person name="Bollina V."/>
            <person name="Clarke W.E."/>
            <person name="Tuteja R."/>
            <person name="Spillane C."/>
            <person name="Robinson S.J."/>
            <person name="Links M.G."/>
            <person name="Clarke C."/>
            <person name="Higgins E.E."/>
            <person name="Huebert T."/>
            <person name="Sharpe A.G."/>
            <person name="Parkin I.A."/>
        </authorList>
    </citation>
    <scope>NUCLEOTIDE SEQUENCE [LARGE SCALE GENOMIC DNA]</scope>
    <source>
        <strain evidence="1">cv. DH55</strain>
    </source>
</reference>
<evidence type="ECO:0000313" key="1">
    <source>
        <dbReference type="Proteomes" id="UP000694864"/>
    </source>
</evidence>
<keyword evidence="1" id="KW-1185">Reference proteome</keyword>
<gene>
    <name evidence="2" type="primary">LOC104773663</name>
</gene>
<evidence type="ECO:0000313" key="2">
    <source>
        <dbReference type="RefSeq" id="XP_010496613.1"/>
    </source>
</evidence>
<dbReference type="RefSeq" id="XP_010496613.1">
    <property type="nucleotide sequence ID" value="XM_010498311.1"/>
</dbReference>
<protein>
    <submittedName>
        <fullName evidence="2">Uncharacterized protein LOC104773663</fullName>
    </submittedName>
</protein>
<sequence length="155" mass="17569">MAIQQEVVIEKKEEVKVLKEVMAIQEITIAYKEEERGPNLRKFVQNPSYKDMLLELSKMKAQEQDMKDLKEIGEAVIPTKLEDPGSFNLPCSISYMHFNKCLCDLGASVSLMPYSVAEKLGYEYFKPCNLYIGMADGSKRDVLGIIENLPVKIGK</sequence>
<proteinExistence type="predicted"/>
<dbReference type="InterPro" id="IPR021109">
    <property type="entry name" value="Peptidase_aspartic_dom_sf"/>
</dbReference>
<organism evidence="1 2">
    <name type="scientific">Camelina sativa</name>
    <name type="common">False flax</name>
    <name type="synonym">Myagrum sativum</name>
    <dbReference type="NCBI Taxonomy" id="90675"/>
    <lineage>
        <taxon>Eukaryota</taxon>
        <taxon>Viridiplantae</taxon>
        <taxon>Streptophyta</taxon>
        <taxon>Embryophyta</taxon>
        <taxon>Tracheophyta</taxon>
        <taxon>Spermatophyta</taxon>
        <taxon>Magnoliopsida</taxon>
        <taxon>eudicotyledons</taxon>
        <taxon>Gunneridae</taxon>
        <taxon>Pentapetalae</taxon>
        <taxon>rosids</taxon>
        <taxon>malvids</taxon>
        <taxon>Brassicales</taxon>
        <taxon>Brassicaceae</taxon>
        <taxon>Camelineae</taxon>
        <taxon>Camelina</taxon>
    </lineage>
</organism>
<dbReference type="GeneID" id="104773663"/>